<sequence length="322" mass="33104">MTSITEQLSATSKSHIESQLNLMDAVLRKSVEGMQQVVALNLHTARSVLERSTTTARELLDARDPREVLTLATKPLPAVEGLLSYGRELYGIASRAQVELLQSASAQFRTLPGKPSAPAQAPLRLATEAPAQAAAQVIPQVRDVTHEVIDNVAAASEAIEHSAAQATHAATEATTQAAQEAAAAAREAARESARESAHDLARASAEAAAPVQQATENVAAAASDNVQQTTESVVAAADTVQQAAKSVVGTASDNVEQATAAIAAAVAEAAPVTPAAETPDDSIPALKTSRGKPAAKPVVQALAELADKAPAKSAPGRNQPRK</sequence>
<organism evidence="3 6">
    <name type="scientific">Pseudoduganella plicata</name>
    <dbReference type="NCBI Taxonomy" id="321984"/>
    <lineage>
        <taxon>Bacteria</taxon>
        <taxon>Pseudomonadati</taxon>
        <taxon>Pseudomonadota</taxon>
        <taxon>Betaproteobacteria</taxon>
        <taxon>Burkholderiales</taxon>
        <taxon>Oxalobacteraceae</taxon>
        <taxon>Telluria group</taxon>
        <taxon>Pseudoduganella</taxon>
    </lineage>
</organism>
<dbReference type="Pfam" id="PF09361">
    <property type="entry name" value="Phasin_2"/>
    <property type="match status" value="1"/>
</dbReference>
<dbReference type="InterPro" id="IPR010127">
    <property type="entry name" value="Phasin_subfam-1"/>
</dbReference>
<evidence type="ECO:0000313" key="4">
    <source>
        <dbReference type="EMBL" id="QBQ36604.1"/>
    </source>
</evidence>
<protein>
    <recommendedName>
        <fullName evidence="2">Phasin domain-containing protein</fullName>
    </recommendedName>
</protein>
<name>A0A4P7BDH6_9BURK</name>
<feature type="region of interest" description="Disordered" evidence="1">
    <location>
        <begin position="185"/>
        <end position="209"/>
    </location>
</feature>
<gene>
    <name evidence="4" type="ORF">E1742_10840</name>
    <name evidence="3" type="ORF">GCM10007388_03010</name>
</gene>
<dbReference type="InterPro" id="IPR018968">
    <property type="entry name" value="Phasin"/>
</dbReference>
<dbReference type="NCBIfam" id="TIGR01841">
    <property type="entry name" value="phasin"/>
    <property type="match status" value="1"/>
</dbReference>
<dbReference type="EMBL" id="CP038026">
    <property type="protein sequence ID" value="QBQ36604.1"/>
    <property type="molecule type" value="Genomic_DNA"/>
</dbReference>
<feature type="region of interest" description="Disordered" evidence="1">
    <location>
        <begin position="272"/>
        <end position="322"/>
    </location>
</feature>
<evidence type="ECO:0000259" key="2">
    <source>
        <dbReference type="Pfam" id="PF09361"/>
    </source>
</evidence>
<dbReference type="RefSeq" id="WP_134384884.1">
    <property type="nucleotide sequence ID" value="NZ_BMWW01000001.1"/>
</dbReference>
<evidence type="ECO:0000256" key="1">
    <source>
        <dbReference type="SAM" id="MobiDB-lite"/>
    </source>
</evidence>
<proteinExistence type="predicted"/>
<reference evidence="3" key="3">
    <citation type="submission" date="2022-12" db="EMBL/GenBank/DDBJ databases">
        <authorList>
            <person name="Sun Q."/>
            <person name="Kim S."/>
        </authorList>
    </citation>
    <scope>NUCLEOTIDE SEQUENCE</scope>
    <source>
        <strain evidence="3">KCTC 12344</strain>
    </source>
</reference>
<dbReference type="EMBL" id="BMWW01000001">
    <property type="protein sequence ID" value="GGY74060.1"/>
    <property type="molecule type" value="Genomic_DNA"/>
</dbReference>
<dbReference type="AlphaFoldDB" id="A0A4P7BDH6"/>
<reference evidence="3" key="1">
    <citation type="journal article" date="2014" name="Int. J. Syst. Evol. Microbiol.">
        <title>Complete genome sequence of Corynebacterium casei LMG S-19264T (=DSM 44701T), isolated from a smear-ripened cheese.</title>
        <authorList>
            <consortium name="US DOE Joint Genome Institute (JGI-PGF)"/>
            <person name="Walter F."/>
            <person name="Albersmeier A."/>
            <person name="Kalinowski J."/>
            <person name="Ruckert C."/>
        </authorList>
    </citation>
    <scope>NUCLEOTIDE SEQUENCE</scope>
    <source>
        <strain evidence="3">KCTC 12344</strain>
    </source>
</reference>
<feature type="domain" description="Phasin" evidence="2">
    <location>
        <begin position="6"/>
        <end position="108"/>
    </location>
</feature>
<dbReference type="OrthoDB" id="8759666at2"/>
<reference evidence="4 5" key="2">
    <citation type="submission" date="2019-03" db="EMBL/GenBank/DDBJ databases">
        <title>Draft Genome Sequences of Six Type Strains of the Genus Massilia.</title>
        <authorList>
            <person name="Miess H."/>
            <person name="Frediansyhah A."/>
            <person name="Gross H."/>
        </authorList>
    </citation>
    <scope>NUCLEOTIDE SEQUENCE [LARGE SCALE GENOMIC DNA]</scope>
    <source>
        <strain evidence="4 5">DSM 17505</strain>
    </source>
</reference>
<keyword evidence="5" id="KW-1185">Reference proteome</keyword>
<evidence type="ECO:0000313" key="5">
    <source>
        <dbReference type="Proteomes" id="UP000294359"/>
    </source>
</evidence>
<evidence type="ECO:0000313" key="6">
    <source>
        <dbReference type="Proteomes" id="UP000619512"/>
    </source>
</evidence>
<dbReference type="Proteomes" id="UP000619512">
    <property type="component" value="Unassembled WGS sequence"/>
</dbReference>
<feature type="compositionally biased region" description="Basic and acidic residues" evidence="1">
    <location>
        <begin position="187"/>
        <end position="201"/>
    </location>
</feature>
<accession>A0A4P7BDH6</accession>
<dbReference type="Proteomes" id="UP000294359">
    <property type="component" value="Chromosome"/>
</dbReference>
<evidence type="ECO:0000313" key="3">
    <source>
        <dbReference type="EMBL" id="GGY74060.1"/>
    </source>
</evidence>